<sequence>MPYPTALSCAQYFRAKQVRKAAELPELRLISPADFRLSTVSAPASTNASEATPNEPNPLKKRGKGLSRTHLRLAAVGCGVPIEQVVHCLVARQTTVTTADKSVTPSRLEHTACTSALAAKGALTLHAQEKTRTTWLADNEALRAYPHTGMEAANATQTRIRALSLRVRLCMVHHLPPYWMPVGNPSWCPRAVFLKVSTETFLTTPGLSASPYDLLCKCCCPLRVRWIAAQTHTCVPHDVRITSLTGVPFSGC</sequence>
<dbReference type="Proteomes" id="UP001215280">
    <property type="component" value="Unassembled WGS sequence"/>
</dbReference>
<accession>A0AAD7NT87</accession>
<evidence type="ECO:0000313" key="2">
    <source>
        <dbReference type="EMBL" id="KAJ7774198.1"/>
    </source>
</evidence>
<proteinExistence type="predicted"/>
<evidence type="ECO:0000313" key="3">
    <source>
        <dbReference type="Proteomes" id="UP001215280"/>
    </source>
</evidence>
<gene>
    <name evidence="2" type="ORF">DFH07DRAFT_952457</name>
</gene>
<protein>
    <submittedName>
        <fullName evidence="2">Uncharacterized protein</fullName>
    </submittedName>
</protein>
<dbReference type="EMBL" id="JARJLG010000016">
    <property type="protein sequence ID" value="KAJ7774198.1"/>
    <property type="molecule type" value="Genomic_DNA"/>
</dbReference>
<comment type="caution">
    <text evidence="2">The sequence shown here is derived from an EMBL/GenBank/DDBJ whole genome shotgun (WGS) entry which is preliminary data.</text>
</comment>
<reference evidence="2" key="1">
    <citation type="submission" date="2023-03" db="EMBL/GenBank/DDBJ databases">
        <title>Massive genome expansion in bonnet fungi (Mycena s.s.) driven by repeated elements and novel gene families across ecological guilds.</title>
        <authorList>
            <consortium name="Lawrence Berkeley National Laboratory"/>
            <person name="Harder C.B."/>
            <person name="Miyauchi S."/>
            <person name="Viragh M."/>
            <person name="Kuo A."/>
            <person name="Thoen E."/>
            <person name="Andreopoulos B."/>
            <person name="Lu D."/>
            <person name="Skrede I."/>
            <person name="Drula E."/>
            <person name="Henrissat B."/>
            <person name="Morin E."/>
            <person name="Kohler A."/>
            <person name="Barry K."/>
            <person name="LaButti K."/>
            <person name="Morin E."/>
            <person name="Salamov A."/>
            <person name="Lipzen A."/>
            <person name="Mereny Z."/>
            <person name="Hegedus B."/>
            <person name="Baldrian P."/>
            <person name="Stursova M."/>
            <person name="Weitz H."/>
            <person name="Taylor A."/>
            <person name="Grigoriev I.V."/>
            <person name="Nagy L.G."/>
            <person name="Martin F."/>
            <person name="Kauserud H."/>
        </authorList>
    </citation>
    <scope>NUCLEOTIDE SEQUENCE</scope>
    <source>
        <strain evidence="2">CBHHK188m</strain>
    </source>
</reference>
<dbReference type="AlphaFoldDB" id="A0AAD7NT87"/>
<feature type="compositionally biased region" description="Polar residues" evidence="1">
    <location>
        <begin position="42"/>
        <end position="54"/>
    </location>
</feature>
<feature type="region of interest" description="Disordered" evidence="1">
    <location>
        <begin position="42"/>
        <end position="66"/>
    </location>
</feature>
<organism evidence="2 3">
    <name type="scientific">Mycena maculata</name>
    <dbReference type="NCBI Taxonomy" id="230809"/>
    <lineage>
        <taxon>Eukaryota</taxon>
        <taxon>Fungi</taxon>
        <taxon>Dikarya</taxon>
        <taxon>Basidiomycota</taxon>
        <taxon>Agaricomycotina</taxon>
        <taxon>Agaricomycetes</taxon>
        <taxon>Agaricomycetidae</taxon>
        <taxon>Agaricales</taxon>
        <taxon>Marasmiineae</taxon>
        <taxon>Mycenaceae</taxon>
        <taxon>Mycena</taxon>
    </lineage>
</organism>
<evidence type="ECO:0000256" key="1">
    <source>
        <dbReference type="SAM" id="MobiDB-lite"/>
    </source>
</evidence>
<keyword evidence="3" id="KW-1185">Reference proteome</keyword>
<name>A0AAD7NT87_9AGAR</name>